<dbReference type="FunFam" id="3.40.250.10:FF:000043">
    <property type="entry name" value="Sulfurtransferase"/>
    <property type="match status" value="1"/>
</dbReference>
<dbReference type="PROSITE" id="PS00380">
    <property type="entry name" value="RHODANESE_1"/>
    <property type="match status" value="1"/>
</dbReference>
<gene>
    <name evidence="5" type="ORF">ABW06_03665</name>
</gene>
<dbReference type="SUPFAM" id="SSF52821">
    <property type="entry name" value="Rhodanese/Cell cycle control phosphatase"/>
    <property type="match status" value="3"/>
</dbReference>
<feature type="domain" description="Rhodanese" evidence="4">
    <location>
        <begin position="304"/>
        <end position="425"/>
    </location>
</feature>
<dbReference type="InterPro" id="IPR001307">
    <property type="entry name" value="Thiosulphate_STrfase_CS"/>
</dbReference>
<protein>
    <submittedName>
        <fullName evidence="5">Thiosulfate sulfurtransferase</fullName>
    </submittedName>
</protein>
<evidence type="ECO:0000256" key="1">
    <source>
        <dbReference type="ARBA" id="ARBA00022679"/>
    </source>
</evidence>
<evidence type="ECO:0000313" key="5">
    <source>
        <dbReference type="EMBL" id="KMK15716.1"/>
    </source>
</evidence>
<dbReference type="InterPro" id="IPR045078">
    <property type="entry name" value="TST/MPST-like"/>
</dbReference>
<evidence type="ECO:0000259" key="4">
    <source>
        <dbReference type="PROSITE" id="PS50206"/>
    </source>
</evidence>
<dbReference type="EMBL" id="LDZF01000003">
    <property type="protein sequence ID" value="KMK15716.1"/>
    <property type="molecule type" value="Genomic_DNA"/>
</dbReference>
<dbReference type="InterPro" id="IPR036873">
    <property type="entry name" value="Rhodanese-like_dom_sf"/>
</dbReference>
<dbReference type="RefSeq" id="WP_048278219.1">
    <property type="nucleotide sequence ID" value="NZ_LDZF01000003.1"/>
</dbReference>
<keyword evidence="6" id="KW-1185">Reference proteome</keyword>
<keyword evidence="3" id="KW-0732">Signal</keyword>
<accession>A0A0J5L7M1</accession>
<dbReference type="InterPro" id="IPR001763">
    <property type="entry name" value="Rhodanese-like_dom"/>
</dbReference>
<dbReference type="GO" id="GO:0004792">
    <property type="term" value="F:thiosulfate-cyanide sulfurtransferase activity"/>
    <property type="evidence" value="ECO:0007669"/>
    <property type="project" value="InterPro"/>
</dbReference>
<feature type="domain" description="Rhodanese" evidence="4">
    <location>
        <begin position="62"/>
        <end position="138"/>
    </location>
</feature>
<feature type="chain" id="PRO_5005262390" evidence="3">
    <location>
        <begin position="24"/>
        <end position="435"/>
    </location>
</feature>
<dbReference type="PROSITE" id="PS50206">
    <property type="entry name" value="RHODANESE_3"/>
    <property type="match status" value="3"/>
</dbReference>
<dbReference type="AlphaFoldDB" id="A0A0J5L7M1"/>
<dbReference type="CDD" id="cd01448">
    <property type="entry name" value="TST_Repeat_1"/>
    <property type="match status" value="1"/>
</dbReference>
<dbReference type="PANTHER" id="PTHR11364">
    <property type="entry name" value="THIOSULFATE SULFERTANSFERASE"/>
    <property type="match status" value="1"/>
</dbReference>
<dbReference type="eggNOG" id="COG2897">
    <property type="taxonomic scope" value="Bacteria"/>
</dbReference>
<dbReference type="PATRIC" id="fig|61647.15.peg.3058"/>
<dbReference type="Gene3D" id="3.40.250.10">
    <property type="entry name" value="Rhodanese-like domain"/>
    <property type="match status" value="3"/>
</dbReference>
<dbReference type="CDD" id="cd01449">
    <property type="entry name" value="TST_Repeat_2"/>
    <property type="match status" value="1"/>
</dbReference>
<feature type="domain" description="Rhodanese" evidence="4">
    <location>
        <begin position="181"/>
        <end position="270"/>
    </location>
</feature>
<proteinExistence type="predicted"/>
<dbReference type="PROSITE" id="PS51257">
    <property type="entry name" value="PROKAR_LIPOPROTEIN"/>
    <property type="match status" value="1"/>
</dbReference>
<comment type="caution">
    <text evidence="5">The sequence shown here is derived from an EMBL/GenBank/DDBJ whole genome shotgun (WGS) entry which is preliminary data.</text>
</comment>
<organism evidence="5 6">
    <name type="scientific">Pluralibacter gergoviae</name>
    <name type="common">Enterobacter gergoviae</name>
    <dbReference type="NCBI Taxonomy" id="61647"/>
    <lineage>
        <taxon>Bacteria</taxon>
        <taxon>Pseudomonadati</taxon>
        <taxon>Pseudomonadota</taxon>
        <taxon>Gammaproteobacteria</taxon>
        <taxon>Enterobacterales</taxon>
        <taxon>Enterobacteriaceae</taxon>
        <taxon>Pluralibacter</taxon>
    </lineage>
</organism>
<dbReference type="PANTHER" id="PTHR11364:SF27">
    <property type="entry name" value="SULFURTRANSFERASE"/>
    <property type="match status" value="1"/>
</dbReference>
<dbReference type="Pfam" id="PF00581">
    <property type="entry name" value="Rhodanese"/>
    <property type="match status" value="2"/>
</dbReference>
<evidence type="ECO:0000256" key="3">
    <source>
        <dbReference type="SAM" id="SignalP"/>
    </source>
</evidence>
<keyword evidence="1 5" id="KW-0808">Transferase</keyword>
<evidence type="ECO:0000256" key="2">
    <source>
        <dbReference type="ARBA" id="ARBA00022737"/>
    </source>
</evidence>
<dbReference type="SMART" id="SM00450">
    <property type="entry name" value="RHOD"/>
    <property type="match status" value="3"/>
</dbReference>
<sequence length="435" mass="47621">MKRVSHLTALALLVGLTSSCAGAADMAASVTLQQLQQRSGIAIDTRQSAFYNGWPQALNGPQGHEPAALNLSAGWLSAMSDEQLAEWLKQHKLAADTPVALYGADRETRAVSARLQKAGLKHISALADALAEPQRLQKQPHFEQLVYPQWLRDLQQGKKVAAAPAGEWKVFEAGWGTPKYYLLSHIPGAGYIDTNDVESEPLWNKVPDDKLKALLAKSGIRHDTTVILYGRDVYAAARVAQILLYAGVKDVRLLDGGWKTWSAADLPVGRGMPEKMTPAPDFGAPIPGQPQLMLGLEQARALLHRRDASLVSVRSWPEFIGTTSGYSYIKPKGDIAGARWGHAGSDSTHMEDFHNPDGTMRSADDITAMWKAWNITSDQQVSFYCGTGWRAAEAFMYARAMGWQHISVYDGGWYEWSQDAKNPVSRGERGPASSL</sequence>
<name>A0A0J5L7M1_PLUGE</name>
<reference evidence="5 6" key="1">
    <citation type="submission" date="2015-05" db="EMBL/GenBank/DDBJ databases">
        <title>Genome sequences of Pluralibacter gergoviae.</title>
        <authorList>
            <person name="Greninger A.L."/>
            <person name="Miller S."/>
        </authorList>
    </citation>
    <scope>NUCLEOTIDE SEQUENCE [LARGE SCALE GENOMIC DNA]</scope>
    <source>
        <strain evidence="5 6">JS81F13</strain>
    </source>
</reference>
<dbReference type="STRING" id="61647.LG71_18470"/>
<feature type="signal peptide" evidence="3">
    <location>
        <begin position="1"/>
        <end position="23"/>
    </location>
</feature>
<keyword evidence="2" id="KW-0677">Repeat</keyword>
<dbReference type="Proteomes" id="UP000036196">
    <property type="component" value="Unassembled WGS sequence"/>
</dbReference>
<evidence type="ECO:0000313" key="6">
    <source>
        <dbReference type="Proteomes" id="UP000036196"/>
    </source>
</evidence>